<evidence type="ECO:0000256" key="5">
    <source>
        <dbReference type="SAM" id="Phobius"/>
    </source>
</evidence>
<dbReference type="SUPFAM" id="SSF50182">
    <property type="entry name" value="Sm-like ribonucleoproteins"/>
    <property type="match status" value="1"/>
</dbReference>
<reference evidence="8" key="1">
    <citation type="submission" date="2021-02" db="EMBL/GenBank/DDBJ databases">
        <title>Sulfurospirillum tamanensis sp. nov.</title>
        <authorList>
            <person name="Merkel A.Y."/>
        </authorList>
    </citation>
    <scope>NUCLEOTIDE SEQUENCE [LARGE SCALE GENOMIC DNA]</scope>
    <source>
        <strain evidence="8">T05b</strain>
    </source>
</reference>
<reference evidence="7 8" key="2">
    <citation type="submission" date="2021-02" db="EMBL/GenBank/DDBJ databases">
        <title>Sulfurospirillum tamanensis sp. nov.</title>
        <authorList>
            <person name="Frolova A."/>
            <person name="Merkel A."/>
            <person name="Slobodkin A."/>
        </authorList>
    </citation>
    <scope>NUCLEOTIDE SEQUENCE [LARGE SCALE GENOMIC DNA]</scope>
    <source>
        <strain evidence="7 8">T05b</strain>
    </source>
</reference>
<evidence type="ECO:0000313" key="8">
    <source>
        <dbReference type="Proteomes" id="UP000703590"/>
    </source>
</evidence>
<feature type="domain" description="Mechanosensitive ion channel MscS" evidence="6">
    <location>
        <begin position="122"/>
        <end position="203"/>
    </location>
</feature>
<proteinExistence type="predicted"/>
<feature type="transmembrane region" description="Helical" evidence="5">
    <location>
        <begin position="79"/>
        <end position="98"/>
    </location>
</feature>
<evidence type="ECO:0000256" key="4">
    <source>
        <dbReference type="ARBA" id="ARBA00023136"/>
    </source>
</evidence>
<feature type="transmembrane region" description="Helical" evidence="5">
    <location>
        <begin position="104"/>
        <end position="129"/>
    </location>
</feature>
<comment type="caution">
    <text evidence="7">The sequence shown here is derived from an EMBL/GenBank/DDBJ whole genome shotgun (WGS) entry which is preliminary data.</text>
</comment>
<accession>A0ABS2WSI4</accession>
<gene>
    <name evidence="7" type="ORF">JWV37_07520</name>
</gene>
<sequence>MKRFLVAVLCCAPAVLLGDENVLLEHITTHPQEIKRALVVAGSIALLYGMMVLVRYLAHRYATQVEDEERNQRYFAIKKLSNILFVILSVLIIALVYTKNLAQGLAIFGVIGAGLTIVLKELVLSIVSWMMMMASSSVRLGDRIKIDKDGKPIIGDVIDISLTKITLYENITNDSITDHKKAGRIIFVPNYFMLTHDMYNYTHLSMKTIIDLVEINLSFDTNIEKTEAITFEIVESISGRYTEMAKRQYDRLKDKYTLRNMTNYPKVVFYPSFKGDGITMGIWYVTPYREILRVKSELTKQIIGRLRMEEDVHLMYTGTSMYLETSDMKATLASRLSSKV</sequence>
<dbReference type="RefSeq" id="WP_205459173.1">
    <property type="nucleotide sequence ID" value="NZ_JAFHKK010000014.1"/>
</dbReference>
<protein>
    <submittedName>
        <fullName evidence="7">Mechanosensitive ion channel</fullName>
    </submittedName>
</protein>
<keyword evidence="2 5" id="KW-0812">Transmembrane</keyword>
<evidence type="ECO:0000256" key="2">
    <source>
        <dbReference type="ARBA" id="ARBA00022692"/>
    </source>
</evidence>
<dbReference type="InterPro" id="IPR006685">
    <property type="entry name" value="MscS_channel_2nd"/>
</dbReference>
<dbReference type="PANTHER" id="PTHR30566:SF5">
    <property type="entry name" value="MECHANOSENSITIVE ION CHANNEL PROTEIN 1, MITOCHONDRIAL-RELATED"/>
    <property type="match status" value="1"/>
</dbReference>
<dbReference type="PANTHER" id="PTHR30566">
    <property type="entry name" value="YNAI-RELATED MECHANOSENSITIVE ION CHANNEL"/>
    <property type="match status" value="1"/>
</dbReference>
<keyword evidence="4 5" id="KW-0472">Membrane</keyword>
<comment type="subcellular location">
    <subcellularLocation>
        <location evidence="1">Membrane</location>
    </subcellularLocation>
</comment>
<dbReference type="InterPro" id="IPR023408">
    <property type="entry name" value="MscS_beta-dom_sf"/>
</dbReference>
<dbReference type="Proteomes" id="UP000703590">
    <property type="component" value="Unassembled WGS sequence"/>
</dbReference>
<evidence type="ECO:0000256" key="1">
    <source>
        <dbReference type="ARBA" id="ARBA00004370"/>
    </source>
</evidence>
<evidence type="ECO:0000259" key="6">
    <source>
        <dbReference type="Pfam" id="PF00924"/>
    </source>
</evidence>
<evidence type="ECO:0000313" key="7">
    <source>
        <dbReference type="EMBL" id="MBN2964624.1"/>
    </source>
</evidence>
<organism evidence="7 8">
    <name type="scientific">Sulfurospirillum tamanense</name>
    <dbReference type="NCBI Taxonomy" id="2813362"/>
    <lineage>
        <taxon>Bacteria</taxon>
        <taxon>Pseudomonadati</taxon>
        <taxon>Campylobacterota</taxon>
        <taxon>Epsilonproteobacteria</taxon>
        <taxon>Campylobacterales</taxon>
        <taxon>Sulfurospirillaceae</taxon>
        <taxon>Sulfurospirillum</taxon>
    </lineage>
</organism>
<dbReference type="Pfam" id="PF00924">
    <property type="entry name" value="MS_channel_2nd"/>
    <property type="match status" value="1"/>
</dbReference>
<dbReference type="Gene3D" id="2.30.30.60">
    <property type="match status" value="1"/>
</dbReference>
<dbReference type="InterPro" id="IPR010920">
    <property type="entry name" value="LSM_dom_sf"/>
</dbReference>
<dbReference type="EMBL" id="JAFHKK010000014">
    <property type="protein sequence ID" value="MBN2964624.1"/>
    <property type="molecule type" value="Genomic_DNA"/>
</dbReference>
<keyword evidence="8" id="KW-1185">Reference proteome</keyword>
<name>A0ABS2WSI4_9BACT</name>
<keyword evidence="3 5" id="KW-1133">Transmembrane helix</keyword>
<evidence type="ECO:0000256" key="3">
    <source>
        <dbReference type="ARBA" id="ARBA00022989"/>
    </source>
</evidence>
<feature type="transmembrane region" description="Helical" evidence="5">
    <location>
        <begin position="37"/>
        <end position="58"/>
    </location>
</feature>